<reference evidence="1 2" key="1">
    <citation type="journal article" date="2011" name="J. Bacteriol.">
        <title>Genome sequence of the algicidal bacterium Kordia algicida OT-1.</title>
        <authorList>
            <person name="Lee H.S."/>
            <person name="Kang S.G."/>
            <person name="Kwon K.K."/>
            <person name="Lee J.H."/>
            <person name="Kim S.J."/>
        </authorList>
    </citation>
    <scope>NUCLEOTIDE SEQUENCE [LARGE SCALE GENOMIC DNA]</scope>
    <source>
        <strain evidence="1 2">OT-1</strain>
    </source>
</reference>
<dbReference type="Proteomes" id="UP000002945">
    <property type="component" value="Unassembled WGS sequence"/>
</dbReference>
<organism evidence="1 2">
    <name type="scientific">Kordia algicida OT-1</name>
    <dbReference type="NCBI Taxonomy" id="391587"/>
    <lineage>
        <taxon>Bacteria</taxon>
        <taxon>Pseudomonadati</taxon>
        <taxon>Bacteroidota</taxon>
        <taxon>Flavobacteriia</taxon>
        <taxon>Flavobacteriales</taxon>
        <taxon>Flavobacteriaceae</taxon>
        <taxon>Kordia</taxon>
    </lineage>
</organism>
<gene>
    <name evidence="1" type="ORF">KAOT1_14537</name>
</gene>
<dbReference type="RefSeq" id="WP_007095454.1">
    <property type="nucleotide sequence ID" value="NZ_DS544873.1"/>
</dbReference>
<dbReference type="HOGENOM" id="CLU_045226_0_0_10"/>
<evidence type="ECO:0000313" key="1">
    <source>
        <dbReference type="EMBL" id="EDP98443.1"/>
    </source>
</evidence>
<name>A9DL01_9FLAO</name>
<dbReference type="STRING" id="391587.KAOT1_14537"/>
<dbReference type="EMBL" id="ABIB01000001">
    <property type="protein sequence ID" value="EDP98443.1"/>
    <property type="molecule type" value="Genomic_DNA"/>
</dbReference>
<accession>A9DL01</accession>
<dbReference type="AlphaFoldDB" id="A9DL01"/>
<keyword evidence="2" id="KW-1185">Reference proteome</keyword>
<dbReference type="eggNOG" id="ENOG502ZME9">
    <property type="taxonomic scope" value="Bacteria"/>
</dbReference>
<proteinExistence type="predicted"/>
<protein>
    <submittedName>
        <fullName evidence="1">Uncharacterized protein</fullName>
    </submittedName>
</protein>
<dbReference type="OrthoDB" id="1216843at2"/>
<evidence type="ECO:0000313" key="2">
    <source>
        <dbReference type="Proteomes" id="UP000002945"/>
    </source>
</evidence>
<sequence>MKEEFSKRMKANAIKSYAIYYHSVFNNDNNHAIADEHNLPKAISIIVKNSTGFEETFAISHQFENDGFNVGPMTHVTPQEFQKILEVELLEGKDYFQERIEREPPTVENEFGVTIKTVNNGSVGDFWGGMFGFEFFREMSRGELFEHMTLAETKYAPIAVVDDVKVHELNFNKLSLRTVSSSDDVITSFPTVKTKQAITVSLKQIDQWEHSNDLEAIVYGGGRNTFAIRFYATDYAFNREKYLSNTTVNVKLSAILYVLDKHKEKDNKVTDDLSMSAEFCMYMPSQESAEFGCFDFIGKLEHMEEANYLDNDEHSGYILRIKLINNEEIEDFFTIDMFVNKKNMRFTDLKIGMKLTGMFQLFGELVN</sequence>
<comment type="caution">
    <text evidence="1">The sequence shown here is derived from an EMBL/GenBank/DDBJ whole genome shotgun (WGS) entry which is preliminary data.</text>
</comment>